<dbReference type="Gene3D" id="2.40.390.10">
    <property type="entry name" value="CV3147-like"/>
    <property type="match status" value="1"/>
</dbReference>
<dbReference type="InterPro" id="IPR048350">
    <property type="entry name" value="S-Me-THD-like_C"/>
</dbReference>
<dbReference type="InterPro" id="IPR010318">
    <property type="entry name" value="S-Me-THD_N"/>
</dbReference>
<evidence type="ECO:0000259" key="2">
    <source>
        <dbReference type="Pfam" id="PF20906"/>
    </source>
</evidence>
<keyword evidence="4" id="KW-1185">Reference proteome</keyword>
<feature type="domain" description="S-Me-THD N-terminal" evidence="1">
    <location>
        <begin position="8"/>
        <end position="164"/>
    </location>
</feature>
<dbReference type="Pfam" id="PF06032">
    <property type="entry name" value="S-Me-THD_N"/>
    <property type="match status" value="1"/>
</dbReference>
<dbReference type="Pfam" id="PF20906">
    <property type="entry name" value="S-Me-THD_C"/>
    <property type="match status" value="1"/>
</dbReference>
<gene>
    <name evidence="3" type="ORF">NYP16_02495</name>
</gene>
<accession>A0A9X3Z6B6</accession>
<comment type="caution">
    <text evidence="3">The sequence shown here is derived from an EMBL/GenBank/DDBJ whole genome shotgun (WGS) entry which is preliminary data.</text>
</comment>
<dbReference type="SUPFAM" id="SSF160991">
    <property type="entry name" value="CV3147-like"/>
    <property type="match status" value="1"/>
</dbReference>
<sequence length="365" mass="39629">MKHIKTPQDIADMARGAVFLGTGGGGDPYVGELFLLQQLEEGRSPMIVTADDVADDAFVVSIAGVGAPTVLVEHLVSERTLLDLLARAEAFYGRKIDALISAEIGGANSMFPLALGARAGIPVIDGDGMGRAFPHLEMTTFSIDGITATPTVMIDDLGNVATVTTPNDRLAEDMLRALCNTLGAMVLGSFYSMSGKQMKQSAVRDTITQTLEIGRCIRESRETCEDPVSGLMTYLNDPKRGRYARVLFDGKITDVTHETRDGWHWGAVSLQSMTDANDKMVVEIQNEYLAARRNGKTAIIVPDMISILDRETAEPLTAEMLHYGLRVKVIGYSAVPELRTEKALKVCSPRQFGMNEDFLPLESLA</sequence>
<dbReference type="Gene3D" id="3.40.1610.10">
    <property type="entry name" value="CV3147-like domain"/>
    <property type="match status" value="1"/>
</dbReference>
<feature type="domain" description="S-Me-THD-like C-terminal" evidence="2">
    <location>
        <begin position="168"/>
        <end position="361"/>
    </location>
</feature>
<dbReference type="RefSeq" id="WP_274942529.1">
    <property type="nucleotide sequence ID" value="NZ_JANWOI010000001.1"/>
</dbReference>
<dbReference type="EMBL" id="JANWOI010000001">
    <property type="protein sequence ID" value="MDA5192828.1"/>
    <property type="molecule type" value="Genomic_DNA"/>
</dbReference>
<evidence type="ECO:0000313" key="3">
    <source>
        <dbReference type="EMBL" id="MDA5192828.1"/>
    </source>
</evidence>
<reference evidence="3" key="2">
    <citation type="journal article" date="2023" name="Syst. Appl. Microbiol.">
        <title>Govania unica gen. nov., sp. nov., a rare biosphere bacterium that represents a novel family in the class Alphaproteobacteria.</title>
        <authorList>
            <person name="Vandamme P."/>
            <person name="Peeters C."/>
            <person name="Hettiarachchi A."/>
            <person name="Cnockaert M."/>
            <person name="Carlier A."/>
        </authorList>
    </citation>
    <scope>NUCLEOTIDE SEQUENCE</scope>
    <source>
        <strain evidence="3">LMG 31809</strain>
    </source>
</reference>
<dbReference type="AlphaFoldDB" id="A0A9X3Z6B6"/>
<evidence type="ECO:0000259" key="1">
    <source>
        <dbReference type="Pfam" id="PF06032"/>
    </source>
</evidence>
<dbReference type="InterPro" id="IPR024071">
    <property type="entry name" value="S-Me-THD_C_sf"/>
</dbReference>
<name>A0A9X3Z6B6_9PROT</name>
<evidence type="ECO:0000313" key="4">
    <source>
        <dbReference type="Proteomes" id="UP001141619"/>
    </source>
</evidence>
<organism evidence="3 4">
    <name type="scientific">Govanella unica</name>
    <dbReference type="NCBI Taxonomy" id="2975056"/>
    <lineage>
        <taxon>Bacteria</taxon>
        <taxon>Pseudomonadati</taxon>
        <taxon>Pseudomonadota</taxon>
        <taxon>Alphaproteobacteria</taxon>
        <taxon>Emcibacterales</taxon>
        <taxon>Govanellaceae</taxon>
        <taxon>Govanella</taxon>
    </lineage>
</organism>
<dbReference type="Proteomes" id="UP001141619">
    <property type="component" value="Unassembled WGS sequence"/>
</dbReference>
<proteinExistence type="predicted"/>
<dbReference type="InterPro" id="IPR027479">
    <property type="entry name" value="S-Me-THD_N_sf"/>
</dbReference>
<protein>
    <submittedName>
        <fullName evidence="3">DUF917 domain-containing protein</fullName>
    </submittedName>
</protein>
<reference evidence="3" key="1">
    <citation type="submission" date="2022-08" db="EMBL/GenBank/DDBJ databases">
        <authorList>
            <person name="Vandamme P."/>
            <person name="Hettiarachchi A."/>
            <person name="Peeters C."/>
            <person name="Cnockaert M."/>
            <person name="Carlier A."/>
        </authorList>
    </citation>
    <scope>NUCLEOTIDE SEQUENCE</scope>
    <source>
        <strain evidence="3">LMG 31809</strain>
    </source>
</reference>